<reference evidence="2" key="1">
    <citation type="submission" date="2011-11" db="EMBL/GenBank/DDBJ databases">
        <title>The Genome Sequence of Fusarium oxysporum PHW808.</title>
        <authorList>
            <consortium name="The Broad Institute Genome Sequencing Platform"/>
            <person name="Ma L.-J."/>
            <person name="Gale L.R."/>
            <person name="Schwartz D.C."/>
            <person name="Zhou S."/>
            <person name="Corby-Kistler H."/>
            <person name="Young S.K."/>
            <person name="Zeng Q."/>
            <person name="Gargeya S."/>
            <person name="Fitzgerald M."/>
            <person name="Haas B."/>
            <person name="Abouelleil A."/>
            <person name="Alvarado L."/>
            <person name="Arachchi H.M."/>
            <person name="Berlin A."/>
            <person name="Brown A."/>
            <person name="Chapman S.B."/>
            <person name="Chen Z."/>
            <person name="Dunbar C."/>
            <person name="Freedman E."/>
            <person name="Gearin G."/>
            <person name="Goldberg J."/>
            <person name="Griggs A."/>
            <person name="Gujja S."/>
            <person name="Heiman D."/>
            <person name="Howarth C."/>
            <person name="Larson L."/>
            <person name="Lui A."/>
            <person name="MacDonald P.J.P."/>
            <person name="Montmayeur A."/>
            <person name="Murphy C."/>
            <person name="Neiman D."/>
            <person name="Pearson M."/>
            <person name="Priest M."/>
            <person name="Roberts A."/>
            <person name="Saif S."/>
            <person name="Shea T."/>
            <person name="Shenoy N."/>
            <person name="Sisk P."/>
            <person name="Stolte C."/>
            <person name="Sykes S."/>
            <person name="Wortman J."/>
            <person name="Nusbaum C."/>
            <person name="Birren B."/>
        </authorList>
    </citation>
    <scope>NUCLEOTIDE SEQUENCE [LARGE SCALE GENOMIC DNA]</scope>
    <source>
        <strain evidence="2">54008</strain>
    </source>
</reference>
<gene>
    <name evidence="2" type="ORF">FOPG_13720</name>
</gene>
<accession>X0H381</accession>
<sequence>MDNIYSQTSQHNSSQLHPSRVDESKRDIVAIEEEAEVAEQLQ</sequence>
<dbReference type="Proteomes" id="UP000030676">
    <property type="component" value="Unassembled WGS sequence"/>
</dbReference>
<dbReference type="AlphaFoldDB" id="X0H381"/>
<evidence type="ECO:0000256" key="1">
    <source>
        <dbReference type="SAM" id="MobiDB-lite"/>
    </source>
</evidence>
<dbReference type="EMBL" id="KK033240">
    <property type="protein sequence ID" value="EXL70467.1"/>
    <property type="molecule type" value="Genomic_DNA"/>
</dbReference>
<reference evidence="2" key="2">
    <citation type="submission" date="2014-03" db="EMBL/GenBank/DDBJ databases">
        <title>The Genome Annotation of Fusarium oxysporum PHW808.</title>
        <authorList>
            <consortium name="The Broad Institute Genomics Platform"/>
            <person name="Ma L.-J."/>
            <person name="Corby-Kistler H."/>
            <person name="Broz K."/>
            <person name="Gale L.R."/>
            <person name="Jonkers W."/>
            <person name="O'Donnell K."/>
            <person name="Ploetz R."/>
            <person name="Steinberg C."/>
            <person name="Schwartz D.C."/>
            <person name="VanEtten H."/>
            <person name="Zhou S."/>
            <person name="Young S.K."/>
            <person name="Zeng Q."/>
            <person name="Gargeya S."/>
            <person name="Fitzgerald M."/>
            <person name="Abouelleil A."/>
            <person name="Alvarado L."/>
            <person name="Chapman S.B."/>
            <person name="Gainer-Dewar J."/>
            <person name="Goldberg J."/>
            <person name="Griggs A."/>
            <person name="Gujja S."/>
            <person name="Hansen M."/>
            <person name="Howarth C."/>
            <person name="Imamovic A."/>
            <person name="Ireland A."/>
            <person name="Larimer J."/>
            <person name="McCowan C."/>
            <person name="Murphy C."/>
            <person name="Pearson M."/>
            <person name="Poon T.W."/>
            <person name="Priest M."/>
            <person name="Roberts A."/>
            <person name="Saif S."/>
            <person name="Shea T."/>
            <person name="Sykes S."/>
            <person name="Wortman J."/>
            <person name="Nusbaum C."/>
            <person name="Birren B."/>
        </authorList>
    </citation>
    <scope>NUCLEOTIDE SEQUENCE</scope>
    <source>
        <strain evidence="2">54008</strain>
    </source>
</reference>
<proteinExistence type="predicted"/>
<protein>
    <submittedName>
        <fullName evidence="2">Uncharacterized protein</fullName>
    </submittedName>
</protein>
<dbReference type="HOGENOM" id="CLU_3260604_0_0_1"/>
<name>X0H381_FUSOX</name>
<organism evidence="2">
    <name type="scientific">Fusarium oxysporum f. sp. conglutinans race 2 54008</name>
    <dbReference type="NCBI Taxonomy" id="1089457"/>
    <lineage>
        <taxon>Eukaryota</taxon>
        <taxon>Fungi</taxon>
        <taxon>Dikarya</taxon>
        <taxon>Ascomycota</taxon>
        <taxon>Pezizomycotina</taxon>
        <taxon>Sordariomycetes</taxon>
        <taxon>Hypocreomycetidae</taxon>
        <taxon>Hypocreales</taxon>
        <taxon>Nectriaceae</taxon>
        <taxon>Fusarium</taxon>
        <taxon>Fusarium oxysporum species complex</taxon>
    </lineage>
</organism>
<feature type="region of interest" description="Disordered" evidence="1">
    <location>
        <begin position="1"/>
        <end position="25"/>
    </location>
</feature>
<evidence type="ECO:0000313" key="2">
    <source>
        <dbReference type="EMBL" id="EXL70467.1"/>
    </source>
</evidence>
<feature type="compositionally biased region" description="Polar residues" evidence="1">
    <location>
        <begin position="1"/>
        <end position="17"/>
    </location>
</feature>